<evidence type="ECO:0000313" key="2">
    <source>
        <dbReference type="Proteomes" id="UP000188354"/>
    </source>
</evidence>
<protein>
    <submittedName>
        <fullName evidence="1">Uncharacterized protein</fullName>
    </submittedName>
</protein>
<dbReference type="Proteomes" id="UP000188354">
    <property type="component" value="Chromosome LG15"/>
</dbReference>
<organism evidence="1 2">
    <name type="scientific">Lupinus angustifolius</name>
    <name type="common">Narrow-leaved blue lupine</name>
    <dbReference type="NCBI Taxonomy" id="3871"/>
    <lineage>
        <taxon>Eukaryota</taxon>
        <taxon>Viridiplantae</taxon>
        <taxon>Streptophyta</taxon>
        <taxon>Embryophyta</taxon>
        <taxon>Tracheophyta</taxon>
        <taxon>Spermatophyta</taxon>
        <taxon>Magnoliopsida</taxon>
        <taxon>eudicotyledons</taxon>
        <taxon>Gunneridae</taxon>
        <taxon>Pentapetalae</taxon>
        <taxon>rosids</taxon>
        <taxon>fabids</taxon>
        <taxon>Fabales</taxon>
        <taxon>Fabaceae</taxon>
        <taxon>Papilionoideae</taxon>
        <taxon>50 kb inversion clade</taxon>
        <taxon>genistoids sensu lato</taxon>
        <taxon>core genistoids</taxon>
        <taxon>Genisteae</taxon>
        <taxon>Lupinus</taxon>
    </lineage>
</organism>
<sequence>MDHNNQPPLPPLPPRQVRLLRPFPNDHNNRPSLSVLPPPLRLLHLFPTDHNVRPSLPALPLPLSQRLLRIYNKDLPYQSNRYITVNNWSFPINISITNSIALYFTVTNNSITISTPLDVNNEPPQLQMHDLSHVNEVQNSHHPLLHGLTLPNLPTLPEYIKITTNNRTFDLLIKPETTIFLIDPSRPSAHHAGNGNDEVVDQPIRLPFTLTLFFNNDNDPRTVVVVTINISSHDIFIMAFSHPGTIGWAAALDSTPAPAPAPAPAPRA</sequence>
<proteinExistence type="predicted"/>
<dbReference type="EMBL" id="CM007375">
    <property type="protein sequence ID" value="OIV97370.1"/>
    <property type="molecule type" value="Genomic_DNA"/>
</dbReference>
<name>A0A4P1QY01_LUPAN</name>
<evidence type="ECO:0000313" key="1">
    <source>
        <dbReference type="EMBL" id="OIV97370.1"/>
    </source>
</evidence>
<dbReference type="Gramene" id="OIV97370">
    <property type="protein sequence ID" value="OIV97370"/>
    <property type="gene ID" value="TanjilG_07122"/>
</dbReference>
<keyword evidence="2" id="KW-1185">Reference proteome</keyword>
<accession>A0A4P1QY01</accession>
<dbReference type="AlphaFoldDB" id="A0A4P1QY01"/>
<gene>
    <name evidence="1" type="ORF">TanjilG_07122</name>
</gene>
<reference evidence="1 2" key="1">
    <citation type="journal article" date="2017" name="Plant Biotechnol. J.">
        <title>A comprehensive draft genome sequence for lupin (Lupinus angustifolius), an emerging health food: insights into plant-microbe interactions and legume evolution.</title>
        <authorList>
            <person name="Hane J.K."/>
            <person name="Ming Y."/>
            <person name="Kamphuis L.G."/>
            <person name="Nelson M.N."/>
            <person name="Garg G."/>
            <person name="Atkins C.A."/>
            <person name="Bayer P.E."/>
            <person name="Bravo A."/>
            <person name="Bringans S."/>
            <person name="Cannon S."/>
            <person name="Edwards D."/>
            <person name="Foley R."/>
            <person name="Gao L.L."/>
            <person name="Harrison M.J."/>
            <person name="Huang W."/>
            <person name="Hurgobin B."/>
            <person name="Li S."/>
            <person name="Liu C.W."/>
            <person name="McGrath A."/>
            <person name="Morahan G."/>
            <person name="Murray J."/>
            <person name="Weller J."/>
            <person name="Jian J."/>
            <person name="Singh K.B."/>
        </authorList>
    </citation>
    <scope>NUCLEOTIDE SEQUENCE [LARGE SCALE GENOMIC DNA]</scope>
    <source>
        <strain evidence="2">cv. Tanjil</strain>
        <tissue evidence="1">Whole plant</tissue>
    </source>
</reference>